<sequence>MNLPGSAVLLLVLISSVISYKHDSLSEKDRLKLLKRFLFHKDTTTWTPSVIDNLFTRSTTDYYGYRTSTYSPSGSKACSSYPCLNNGICTPTGSLTYDCRCVGPWRGVTCGVGKLPSLVLEEVFSGTNCQTKFYQPGDTNYNQYTQSKCSPNPCRNGGTCMALTTTYYCRCRDNNYGENYFRKREYLNDQILDDKREVLDAEILDAKREAEEEELSNYVSLLKKRYEENESGDGDDDSFNNMLSRMLQESNSAELSESDEK</sequence>
<dbReference type="CDD" id="cd00053">
    <property type="entry name" value="EGF"/>
    <property type="match status" value="1"/>
</dbReference>
<dbReference type="SUPFAM" id="SSF57196">
    <property type="entry name" value="EGF/Laminin"/>
    <property type="match status" value="2"/>
</dbReference>
<feature type="disulfide bond" evidence="3">
    <location>
        <begin position="101"/>
        <end position="110"/>
    </location>
</feature>
<evidence type="ECO:0000256" key="2">
    <source>
        <dbReference type="ARBA" id="ARBA00022737"/>
    </source>
</evidence>
<dbReference type="AlphaFoldDB" id="A0A814MGN0"/>
<evidence type="ECO:0000256" key="5">
    <source>
        <dbReference type="SAM" id="SignalP"/>
    </source>
</evidence>
<evidence type="ECO:0000313" key="11">
    <source>
        <dbReference type="Proteomes" id="UP000663829"/>
    </source>
</evidence>
<organism evidence="7 11">
    <name type="scientific">Didymodactylos carnosus</name>
    <dbReference type="NCBI Taxonomy" id="1234261"/>
    <lineage>
        <taxon>Eukaryota</taxon>
        <taxon>Metazoa</taxon>
        <taxon>Spiralia</taxon>
        <taxon>Gnathifera</taxon>
        <taxon>Rotifera</taxon>
        <taxon>Eurotatoria</taxon>
        <taxon>Bdelloidea</taxon>
        <taxon>Philodinida</taxon>
        <taxon>Philodinidae</taxon>
        <taxon>Didymodactylos</taxon>
    </lineage>
</organism>
<dbReference type="Proteomes" id="UP000682733">
    <property type="component" value="Unassembled WGS sequence"/>
</dbReference>
<dbReference type="GO" id="GO:0007219">
    <property type="term" value="P:Notch signaling pathway"/>
    <property type="evidence" value="ECO:0007669"/>
    <property type="project" value="TreeGrafter"/>
</dbReference>
<keyword evidence="1 3" id="KW-0245">EGF-like domain</keyword>
<dbReference type="InterPro" id="IPR000742">
    <property type="entry name" value="EGF"/>
</dbReference>
<evidence type="ECO:0000313" key="8">
    <source>
        <dbReference type="EMBL" id="CAF1120574.1"/>
    </source>
</evidence>
<dbReference type="PROSITE" id="PS00022">
    <property type="entry name" value="EGF_1"/>
    <property type="match status" value="1"/>
</dbReference>
<dbReference type="Proteomes" id="UP000663829">
    <property type="component" value="Unassembled WGS sequence"/>
</dbReference>
<dbReference type="EMBL" id="CAJNOK010010628">
    <property type="protein sequence ID" value="CAF1120574.1"/>
    <property type="molecule type" value="Genomic_DNA"/>
</dbReference>
<comment type="caution">
    <text evidence="3">Lacks conserved residue(s) required for the propagation of feature annotation.</text>
</comment>
<dbReference type="GO" id="GO:0005112">
    <property type="term" value="F:Notch binding"/>
    <property type="evidence" value="ECO:0007669"/>
    <property type="project" value="TreeGrafter"/>
</dbReference>
<evidence type="ECO:0000256" key="1">
    <source>
        <dbReference type="ARBA" id="ARBA00022536"/>
    </source>
</evidence>
<dbReference type="Gene3D" id="2.10.25.10">
    <property type="entry name" value="Laminin"/>
    <property type="match status" value="2"/>
</dbReference>
<dbReference type="Pfam" id="PF00008">
    <property type="entry name" value="EGF"/>
    <property type="match status" value="1"/>
</dbReference>
<feature type="chain" id="PRO_5036410490" description="EGF-like domain-containing protein" evidence="5">
    <location>
        <begin position="20"/>
        <end position="261"/>
    </location>
</feature>
<keyword evidence="2" id="KW-0677">Repeat</keyword>
<dbReference type="CDD" id="cd00054">
    <property type="entry name" value="EGF_CA"/>
    <property type="match status" value="1"/>
</dbReference>
<protein>
    <recommendedName>
        <fullName evidence="6">EGF-like domain-containing protein</fullName>
    </recommendedName>
</protein>
<feature type="domain" description="EGF-like" evidence="6">
    <location>
        <begin position="74"/>
        <end position="111"/>
    </location>
</feature>
<evidence type="ECO:0000313" key="7">
    <source>
        <dbReference type="EMBL" id="CAF1079263.1"/>
    </source>
</evidence>
<keyword evidence="3" id="KW-1015">Disulfide bond</keyword>
<comment type="caution">
    <text evidence="7">The sequence shown here is derived from an EMBL/GenBank/DDBJ whole genome shotgun (WGS) entry which is preliminary data.</text>
</comment>
<dbReference type="PANTHER" id="PTHR12916">
    <property type="entry name" value="CYTOCHROME C OXIDASE POLYPEPTIDE VIC-2"/>
    <property type="match status" value="1"/>
</dbReference>
<evidence type="ECO:0000259" key="6">
    <source>
        <dbReference type="PROSITE" id="PS50026"/>
    </source>
</evidence>
<dbReference type="EMBL" id="CAJOBC010004928">
    <property type="protein sequence ID" value="CAF3845373.1"/>
    <property type="molecule type" value="Genomic_DNA"/>
</dbReference>
<dbReference type="PROSITE" id="PS01186">
    <property type="entry name" value="EGF_2"/>
    <property type="match status" value="1"/>
</dbReference>
<dbReference type="SMART" id="SM00181">
    <property type="entry name" value="EGF"/>
    <property type="match status" value="2"/>
</dbReference>
<keyword evidence="11" id="KW-1185">Reference proteome</keyword>
<feature type="compositionally biased region" description="Acidic residues" evidence="4">
    <location>
        <begin position="229"/>
        <end position="238"/>
    </location>
</feature>
<feature type="region of interest" description="Disordered" evidence="4">
    <location>
        <begin position="228"/>
        <end position="261"/>
    </location>
</feature>
<dbReference type="OrthoDB" id="5953235at2759"/>
<evidence type="ECO:0000256" key="4">
    <source>
        <dbReference type="SAM" id="MobiDB-lite"/>
    </source>
</evidence>
<name>A0A814MGN0_9BILA</name>
<accession>A0A814MGN0</accession>
<feature type="compositionally biased region" description="Polar residues" evidence="4">
    <location>
        <begin position="239"/>
        <end position="255"/>
    </location>
</feature>
<dbReference type="PANTHER" id="PTHR12916:SF9">
    <property type="entry name" value="NEUROGENIC LOCUS NOTCH HOMOLOG PROTEIN 1-RELATED"/>
    <property type="match status" value="1"/>
</dbReference>
<dbReference type="Proteomes" id="UP000677228">
    <property type="component" value="Unassembled WGS sequence"/>
</dbReference>
<feature type="domain" description="EGF-like" evidence="6">
    <location>
        <begin position="145"/>
        <end position="178"/>
    </location>
</feature>
<proteinExistence type="predicted"/>
<evidence type="ECO:0000313" key="10">
    <source>
        <dbReference type="EMBL" id="CAF3894223.1"/>
    </source>
</evidence>
<keyword evidence="5" id="KW-0732">Signal</keyword>
<dbReference type="EMBL" id="CAJNOQ010004928">
    <property type="protein sequence ID" value="CAF1079263.1"/>
    <property type="molecule type" value="Genomic_DNA"/>
</dbReference>
<evidence type="ECO:0000313" key="9">
    <source>
        <dbReference type="EMBL" id="CAF3845373.1"/>
    </source>
</evidence>
<dbReference type="Proteomes" id="UP000681722">
    <property type="component" value="Unassembled WGS sequence"/>
</dbReference>
<dbReference type="PROSITE" id="PS50026">
    <property type="entry name" value="EGF_3"/>
    <property type="match status" value="2"/>
</dbReference>
<dbReference type="EMBL" id="CAJOBA010017150">
    <property type="protein sequence ID" value="CAF3894223.1"/>
    <property type="molecule type" value="Genomic_DNA"/>
</dbReference>
<gene>
    <name evidence="7" type="ORF">GPM918_LOCUS17684</name>
    <name evidence="8" type="ORF">OVA965_LOCUS20159</name>
    <name evidence="9" type="ORF">SRO942_LOCUS17681</name>
    <name evidence="10" type="ORF">TMI583_LOCUS20456</name>
</gene>
<feature type="signal peptide" evidence="5">
    <location>
        <begin position="1"/>
        <end position="19"/>
    </location>
</feature>
<evidence type="ECO:0000256" key="3">
    <source>
        <dbReference type="PROSITE-ProRule" id="PRU00076"/>
    </source>
</evidence>
<reference evidence="7" key="1">
    <citation type="submission" date="2021-02" db="EMBL/GenBank/DDBJ databases">
        <authorList>
            <person name="Nowell W R."/>
        </authorList>
    </citation>
    <scope>NUCLEOTIDE SEQUENCE</scope>
</reference>